<protein>
    <submittedName>
        <fullName evidence="1">Bacteriocin fulvocin C-related protein</fullName>
    </submittedName>
</protein>
<dbReference type="NCBIfam" id="NF033852">
    <property type="entry name" value="fulvocin_rel"/>
    <property type="match status" value="1"/>
</dbReference>
<sequence>MRDSGVRWMLAFDSSCGACRTISSIVYEACDGKLEVVPLGRQDVRDRRERALGPDAPWVPTLLAVRGGEGAGPDTRVRAWTGAALAVPLARRLGPRSSVKVLRALGQARAEGATGRGGLGRAEFLRLGGGLAVAAAVLVKGTTPAFAQDKDAAAAQEWVNRHAGRLPTRYDDVAALPVTHRRAVFQALPAEARSALWVEHIDRWRSAHPGLTPAQARVVDRARAAASDVSTFQFERGRRGTEEMRRIDADARAAFEPAASNALLATLGPVEAAALPDCECNTYSDKCWGSSCIWVENSCVRSDSGCGTLWTWSCNGLCYG</sequence>
<gene>
    <name evidence="1" type="ORF">RI060_34550</name>
</gene>
<reference evidence="1 2" key="1">
    <citation type="submission" date="2023-09" db="EMBL/GenBank/DDBJ databases">
        <title>The genome sequence of Streptomyces anthocyanicus.</title>
        <authorList>
            <person name="Mo P."/>
        </authorList>
    </citation>
    <scope>NUCLEOTIDE SEQUENCE [LARGE SCALE GENOMIC DNA]</scope>
    <source>
        <strain evidence="1 2">JCM 4387</strain>
    </source>
</reference>
<accession>A0ABY9UH14</accession>
<dbReference type="Proteomes" id="UP001249394">
    <property type="component" value="Chromosome"/>
</dbReference>
<name>A0ABY9UH14_STRVL</name>
<dbReference type="EMBL" id="CP134213">
    <property type="protein sequence ID" value="WND22169.1"/>
    <property type="molecule type" value="Genomic_DNA"/>
</dbReference>
<proteinExistence type="predicted"/>
<organism evidence="1 2">
    <name type="scientific">Streptomyces violaceus</name>
    <name type="common">Streptomyces venezuelae</name>
    <dbReference type="NCBI Taxonomy" id="1936"/>
    <lineage>
        <taxon>Bacteria</taxon>
        <taxon>Bacillati</taxon>
        <taxon>Actinomycetota</taxon>
        <taxon>Actinomycetes</taxon>
        <taxon>Kitasatosporales</taxon>
        <taxon>Streptomycetaceae</taxon>
        <taxon>Streptomyces</taxon>
    </lineage>
</organism>
<evidence type="ECO:0000313" key="2">
    <source>
        <dbReference type="Proteomes" id="UP001249394"/>
    </source>
</evidence>
<keyword evidence="2" id="KW-1185">Reference proteome</keyword>
<evidence type="ECO:0000313" key="1">
    <source>
        <dbReference type="EMBL" id="WND22169.1"/>
    </source>
</evidence>